<accession>A0A1G6ATU6</accession>
<evidence type="ECO:0000256" key="2">
    <source>
        <dbReference type="ARBA" id="ARBA00022692"/>
    </source>
</evidence>
<feature type="transmembrane region" description="Helical" evidence="5">
    <location>
        <begin position="212"/>
        <end position="228"/>
    </location>
</feature>
<dbReference type="NCBIfam" id="TIGR00945">
    <property type="entry name" value="tatC"/>
    <property type="match status" value="1"/>
</dbReference>
<comment type="similarity">
    <text evidence="5">Belongs to the TatC family.</text>
</comment>
<dbReference type="PROSITE" id="PS01218">
    <property type="entry name" value="TATC"/>
    <property type="match status" value="1"/>
</dbReference>
<evidence type="ECO:0000256" key="1">
    <source>
        <dbReference type="ARBA" id="ARBA00004141"/>
    </source>
</evidence>
<protein>
    <recommendedName>
        <fullName evidence="5">Sec-independent protein translocase protein TatC</fullName>
    </recommendedName>
</protein>
<keyword evidence="5" id="KW-0813">Transport</keyword>
<dbReference type="Proteomes" id="UP000199071">
    <property type="component" value="Unassembled WGS sequence"/>
</dbReference>
<evidence type="ECO:0000256" key="5">
    <source>
        <dbReference type="HAMAP-Rule" id="MF_00902"/>
    </source>
</evidence>
<dbReference type="RefSeq" id="WP_090875006.1">
    <property type="nucleotide sequence ID" value="NZ_FMXQ01000002.1"/>
</dbReference>
<dbReference type="Pfam" id="PF00902">
    <property type="entry name" value="TatC"/>
    <property type="match status" value="1"/>
</dbReference>
<feature type="transmembrane region" description="Helical" evidence="5">
    <location>
        <begin position="122"/>
        <end position="155"/>
    </location>
</feature>
<dbReference type="InterPro" id="IPR019820">
    <property type="entry name" value="Sec-indep_translocase_CS"/>
</dbReference>
<evidence type="ECO:0000313" key="7">
    <source>
        <dbReference type="Proteomes" id="UP000199071"/>
    </source>
</evidence>
<dbReference type="OrthoDB" id="9777044at2"/>
<evidence type="ECO:0000313" key="6">
    <source>
        <dbReference type="EMBL" id="SDB11834.1"/>
    </source>
</evidence>
<evidence type="ECO:0000256" key="3">
    <source>
        <dbReference type="ARBA" id="ARBA00022989"/>
    </source>
</evidence>
<organism evidence="6 7">
    <name type="scientific">Bauldia litoralis</name>
    <dbReference type="NCBI Taxonomy" id="665467"/>
    <lineage>
        <taxon>Bacteria</taxon>
        <taxon>Pseudomonadati</taxon>
        <taxon>Pseudomonadota</taxon>
        <taxon>Alphaproteobacteria</taxon>
        <taxon>Hyphomicrobiales</taxon>
        <taxon>Kaistiaceae</taxon>
        <taxon>Bauldia</taxon>
    </lineage>
</organism>
<dbReference type="InterPro" id="IPR002033">
    <property type="entry name" value="TatC"/>
</dbReference>
<gene>
    <name evidence="5" type="primary">tatC</name>
    <name evidence="6" type="ORF">SAMN02982931_00861</name>
</gene>
<comment type="function">
    <text evidence="5">Part of the twin-arginine translocation (Tat) system that transports large folded proteins containing a characteristic twin-arginine motif in their signal peptide across membranes. Together with TatB, TatC is part of a receptor directly interacting with Tat signal peptides.</text>
</comment>
<keyword evidence="5" id="KW-0811">Translocation</keyword>
<feature type="transmembrane region" description="Helical" evidence="5">
    <location>
        <begin position="175"/>
        <end position="200"/>
    </location>
</feature>
<keyword evidence="2 5" id="KW-0812">Transmembrane</keyword>
<dbReference type="GO" id="GO:0065002">
    <property type="term" value="P:intracellular protein transmembrane transport"/>
    <property type="evidence" value="ECO:0007669"/>
    <property type="project" value="TreeGrafter"/>
</dbReference>
<comment type="subcellular location">
    <subcellularLocation>
        <location evidence="5">Cell membrane</location>
        <topology evidence="5">Multi-pass membrane protein</topology>
    </subcellularLocation>
    <subcellularLocation>
        <location evidence="1">Membrane</location>
        <topology evidence="1">Multi-pass membrane protein</topology>
    </subcellularLocation>
</comment>
<reference evidence="6 7" key="1">
    <citation type="submission" date="2016-10" db="EMBL/GenBank/DDBJ databases">
        <authorList>
            <person name="de Groot N.N."/>
        </authorList>
    </citation>
    <scope>NUCLEOTIDE SEQUENCE [LARGE SCALE GENOMIC DNA]</scope>
    <source>
        <strain evidence="6 7">ATCC 35022</strain>
    </source>
</reference>
<dbReference type="STRING" id="665467.SAMN02982931_00861"/>
<dbReference type="PANTHER" id="PTHR30371">
    <property type="entry name" value="SEC-INDEPENDENT PROTEIN TRANSLOCASE PROTEIN TATC"/>
    <property type="match status" value="1"/>
</dbReference>
<evidence type="ECO:0000256" key="4">
    <source>
        <dbReference type="ARBA" id="ARBA00023136"/>
    </source>
</evidence>
<dbReference type="GO" id="GO:0033281">
    <property type="term" value="C:TAT protein transport complex"/>
    <property type="evidence" value="ECO:0007669"/>
    <property type="project" value="UniProtKB-UniRule"/>
</dbReference>
<dbReference type="EMBL" id="FMXQ01000002">
    <property type="protein sequence ID" value="SDB11834.1"/>
    <property type="molecule type" value="Genomic_DNA"/>
</dbReference>
<keyword evidence="5" id="KW-1003">Cell membrane</keyword>
<keyword evidence="7" id="KW-1185">Reference proteome</keyword>
<keyword evidence="3 5" id="KW-1133">Transmembrane helix</keyword>
<keyword evidence="4 5" id="KW-0472">Membrane</keyword>
<dbReference type="PRINTS" id="PR01840">
    <property type="entry name" value="TATCFAMILY"/>
</dbReference>
<sequence>MSDAAQDEKPPEDEVEASRAPLIEHLIELRSRLIRTVIAILIAFIACFAVAGHIYNILVIPYEWAAGPSREIKLIYTAPQEFFITQLKVALFGAVFIAFPVIAIQIYKFVAPGLYKHERGAFVPYLIATPLLFILGAGLVYFVIMPLALTFFLSLEQQGGPGQASIELLPKVNEYLSLIMTLILAFGFVFQLPVVLTLLARIGVVTAESLKGYRRYAIVLAFVAAAILTPPDIISQLGLAIPTILLYESSIWAVRFVDKRRAAAAAAKEAEEADEADE</sequence>
<dbReference type="AlphaFoldDB" id="A0A1G6ATU6"/>
<name>A0A1G6ATU6_9HYPH</name>
<dbReference type="PANTHER" id="PTHR30371:SF0">
    <property type="entry name" value="SEC-INDEPENDENT PROTEIN TRANSLOCASE PROTEIN TATC, CHLOROPLASTIC-RELATED"/>
    <property type="match status" value="1"/>
</dbReference>
<dbReference type="HAMAP" id="MF_00902">
    <property type="entry name" value="TatC"/>
    <property type="match status" value="1"/>
</dbReference>
<feature type="transmembrane region" description="Helical" evidence="5">
    <location>
        <begin position="234"/>
        <end position="254"/>
    </location>
</feature>
<feature type="transmembrane region" description="Helical" evidence="5">
    <location>
        <begin position="89"/>
        <end position="110"/>
    </location>
</feature>
<comment type="subunit">
    <text evidence="5">The Tat system comprises two distinct complexes: a TatABC complex, containing multiple copies of TatA, TatB and TatC subunits, and a separate TatA complex, containing only TatA subunits. Substrates initially bind to the TatABC complex, which probably triggers association of the separate TatA complex to form the active translocon.</text>
</comment>
<proteinExistence type="inferred from homology"/>
<dbReference type="GO" id="GO:0009977">
    <property type="term" value="F:proton motive force dependent protein transmembrane transporter activity"/>
    <property type="evidence" value="ECO:0007669"/>
    <property type="project" value="TreeGrafter"/>
</dbReference>
<feature type="transmembrane region" description="Helical" evidence="5">
    <location>
        <begin position="33"/>
        <end position="55"/>
    </location>
</feature>
<keyword evidence="5" id="KW-0653">Protein transport</keyword>
<dbReference type="GO" id="GO:0043953">
    <property type="term" value="P:protein transport by the Tat complex"/>
    <property type="evidence" value="ECO:0007669"/>
    <property type="project" value="UniProtKB-UniRule"/>
</dbReference>